<evidence type="ECO:0000256" key="12">
    <source>
        <dbReference type="PIRNR" id="PIRNR036893"/>
    </source>
</evidence>
<organism evidence="15 16">
    <name type="scientific">Methylobacillus rhizosphaerae</name>
    <dbReference type="NCBI Taxonomy" id="551994"/>
    <lineage>
        <taxon>Bacteria</taxon>
        <taxon>Pseudomonadati</taxon>
        <taxon>Pseudomonadota</taxon>
        <taxon>Betaproteobacteria</taxon>
        <taxon>Nitrosomonadales</taxon>
        <taxon>Methylophilaceae</taxon>
        <taxon>Methylobacillus</taxon>
    </lineage>
</organism>
<comment type="subcellular location">
    <subcellularLocation>
        <location evidence="1">Cell outer membrane</location>
        <topology evidence="1">Lipid-anchor</topology>
    </subcellularLocation>
</comment>
<dbReference type="Proteomes" id="UP000198305">
    <property type="component" value="Unassembled WGS sequence"/>
</dbReference>
<dbReference type="PANTHER" id="PTHR10612">
    <property type="entry name" value="APOLIPOPROTEIN D"/>
    <property type="match status" value="1"/>
</dbReference>
<dbReference type="EMBL" id="FZOA01000003">
    <property type="protein sequence ID" value="SNR74922.1"/>
    <property type="molecule type" value="Genomic_DNA"/>
</dbReference>
<dbReference type="PIRSF" id="PIRSF036893">
    <property type="entry name" value="Lipocalin_ApoD"/>
    <property type="match status" value="1"/>
</dbReference>
<proteinExistence type="inferred from homology"/>
<keyword evidence="8 12" id="KW-0998">Cell outer membrane</keyword>
<protein>
    <recommendedName>
        <fullName evidence="11 12">Outer membrane lipoprotein Blc</fullName>
    </recommendedName>
</protein>
<dbReference type="InterPro" id="IPR002446">
    <property type="entry name" value="Lipocalin_bac"/>
</dbReference>
<evidence type="ECO:0000256" key="10">
    <source>
        <dbReference type="ARBA" id="ARBA00057024"/>
    </source>
</evidence>
<dbReference type="InterPro" id="IPR012674">
    <property type="entry name" value="Calycin"/>
</dbReference>
<keyword evidence="4 12" id="KW-0732">Signal</keyword>
<evidence type="ECO:0000256" key="8">
    <source>
        <dbReference type="ARBA" id="ARBA00023237"/>
    </source>
</evidence>
<evidence type="ECO:0000256" key="6">
    <source>
        <dbReference type="ARBA" id="ARBA00023136"/>
    </source>
</evidence>
<dbReference type="GO" id="GO:0006950">
    <property type="term" value="P:response to stress"/>
    <property type="evidence" value="ECO:0007669"/>
    <property type="project" value="UniProtKB-ARBA"/>
</dbReference>
<evidence type="ECO:0000313" key="15">
    <source>
        <dbReference type="EMBL" id="SNR74922.1"/>
    </source>
</evidence>
<evidence type="ECO:0000256" key="7">
    <source>
        <dbReference type="ARBA" id="ARBA00023139"/>
    </source>
</evidence>
<reference evidence="16" key="1">
    <citation type="submission" date="2017-06" db="EMBL/GenBank/DDBJ databases">
        <authorList>
            <person name="Varghese N."/>
            <person name="Submissions S."/>
        </authorList>
    </citation>
    <scope>NUCLEOTIDE SEQUENCE [LARGE SCALE GENOMIC DNA]</scope>
    <source>
        <strain evidence="16">Ca-68</strain>
    </source>
</reference>
<keyword evidence="5 12" id="KW-0446">Lipid-binding</keyword>
<evidence type="ECO:0000256" key="1">
    <source>
        <dbReference type="ARBA" id="ARBA00004459"/>
    </source>
</evidence>
<dbReference type="AlphaFoldDB" id="A0A238YVF5"/>
<accession>A0A238YVF5</accession>
<evidence type="ECO:0000256" key="5">
    <source>
        <dbReference type="ARBA" id="ARBA00023121"/>
    </source>
</evidence>
<keyword evidence="16" id="KW-1185">Reference proteome</keyword>
<dbReference type="Pfam" id="PF08212">
    <property type="entry name" value="Lipocalin_2"/>
    <property type="match status" value="1"/>
</dbReference>
<dbReference type="InterPro" id="IPR022271">
    <property type="entry name" value="Lipocalin_ApoD"/>
</dbReference>
<evidence type="ECO:0000256" key="4">
    <source>
        <dbReference type="ARBA" id="ARBA00022729"/>
    </source>
</evidence>
<dbReference type="InterPro" id="IPR000566">
    <property type="entry name" value="Lipocln_cytosolic_FA-bd_dom"/>
</dbReference>
<comment type="function">
    <text evidence="10 12">Involved in the storage or transport of lipids necessary for membrane maintenance under stressful conditions. Displays a binding preference for lysophospholipids.</text>
</comment>
<dbReference type="CDD" id="cd19438">
    <property type="entry name" value="lipocalin_Blc-like"/>
    <property type="match status" value="1"/>
</dbReference>
<evidence type="ECO:0000256" key="13">
    <source>
        <dbReference type="PIRSR" id="PIRSR036893-52"/>
    </source>
</evidence>
<gene>
    <name evidence="15" type="ORF">SAMN05192560_0860</name>
</gene>
<feature type="domain" description="Lipocalin/cytosolic fatty-acid binding" evidence="14">
    <location>
        <begin position="37"/>
        <end position="175"/>
    </location>
</feature>
<dbReference type="InterPro" id="IPR022272">
    <property type="entry name" value="Lipocalin_CS"/>
</dbReference>
<feature type="signal peptide" evidence="12">
    <location>
        <begin position="1"/>
        <end position="23"/>
    </location>
</feature>
<evidence type="ECO:0000256" key="11">
    <source>
        <dbReference type="ARBA" id="ARBA00071217"/>
    </source>
</evidence>
<dbReference type="Gene3D" id="2.40.128.20">
    <property type="match status" value="1"/>
</dbReference>
<dbReference type="SUPFAM" id="SSF50814">
    <property type="entry name" value="Lipocalins"/>
    <property type="match status" value="1"/>
</dbReference>
<dbReference type="GO" id="GO:0008289">
    <property type="term" value="F:lipid binding"/>
    <property type="evidence" value="ECO:0007669"/>
    <property type="project" value="UniProtKB-UniRule"/>
</dbReference>
<evidence type="ECO:0000313" key="16">
    <source>
        <dbReference type="Proteomes" id="UP000198305"/>
    </source>
</evidence>
<evidence type="ECO:0000256" key="9">
    <source>
        <dbReference type="ARBA" id="ARBA00023288"/>
    </source>
</evidence>
<comment type="subunit">
    <text evidence="3 12">Homodimer.</text>
</comment>
<comment type="similarity">
    <text evidence="2 12">Belongs to the calycin superfamily. Lipocalin family.</text>
</comment>
<keyword evidence="6 12" id="KW-0472">Membrane</keyword>
<sequence length="191" mass="21516">MLLMKRVCWFLSVCCLLACTGTATPTGLQPVTGFKPDQYLGNWYEIARLDHSFERGLQQVTATYSLREDGGLKVINRGYDTKKQEWKEAEGKAYLVNGPDTGKLKVSFFGPFYGAYNIIALDQVNYNFAMVAGPDRDYLWILSRTPTLSFPIKAELIARAQAWGFNTSELIFVDQSGGNSIQPAHRDTFRH</sequence>
<name>A0A238YVF5_9PROT</name>
<evidence type="ECO:0000256" key="3">
    <source>
        <dbReference type="ARBA" id="ARBA00011738"/>
    </source>
</evidence>
<evidence type="ECO:0000256" key="2">
    <source>
        <dbReference type="ARBA" id="ARBA00006889"/>
    </source>
</evidence>
<keyword evidence="7 13" id="KW-0564">Palmitate</keyword>
<dbReference type="PRINTS" id="PR01171">
    <property type="entry name" value="BCTLIPOCALIN"/>
</dbReference>
<dbReference type="InterPro" id="IPR047202">
    <property type="entry name" value="Lipocalin_Blc-like_dom"/>
</dbReference>
<evidence type="ECO:0000259" key="14">
    <source>
        <dbReference type="Pfam" id="PF08212"/>
    </source>
</evidence>
<feature type="lipid moiety-binding region" description="S-diacylglycerol cysteine" evidence="13">
    <location>
        <position position="19"/>
    </location>
</feature>
<dbReference type="GO" id="GO:0009279">
    <property type="term" value="C:cell outer membrane"/>
    <property type="evidence" value="ECO:0007669"/>
    <property type="project" value="UniProtKB-SubCell"/>
</dbReference>
<dbReference type="PROSITE" id="PS00213">
    <property type="entry name" value="LIPOCALIN"/>
    <property type="match status" value="1"/>
</dbReference>
<dbReference type="FunFam" id="2.40.128.20:FF:000002">
    <property type="entry name" value="Outer membrane lipoprotein Blc"/>
    <property type="match status" value="1"/>
</dbReference>
<feature type="chain" id="PRO_5013435362" description="Outer membrane lipoprotein Blc" evidence="12">
    <location>
        <begin position="24"/>
        <end position="191"/>
    </location>
</feature>
<dbReference type="PANTHER" id="PTHR10612:SF34">
    <property type="entry name" value="APOLIPOPROTEIN D"/>
    <property type="match status" value="1"/>
</dbReference>
<keyword evidence="9 12" id="KW-0449">Lipoprotein</keyword>